<name>A0ABT3FPE0_9BACT</name>
<organism evidence="1 2">
    <name type="scientific">Luteolibacter flavescens</name>
    <dbReference type="NCBI Taxonomy" id="1859460"/>
    <lineage>
        <taxon>Bacteria</taxon>
        <taxon>Pseudomonadati</taxon>
        <taxon>Verrucomicrobiota</taxon>
        <taxon>Verrucomicrobiia</taxon>
        <taxon>Verrucomicrobiales</taxon>
        <taxon>Verrucomicrobiaceae</taxon>
        <taxon>Luteolibacter</taxon>
    </lineage>
</organism>
<evidence type="ECO:0000313" key="2">
    <source>
        <dbReference type="Proteomes" id="UP001207930"/>
    </source>
</evidence>
<reference evidence="1 2" key="1">
    <citation type="submission" date="2022-10" db="EMBL/GenBank/DDBJ databases">
        <title>Luteolibacter flavescens strain MCCC 1K03193, whole genome shotgun sequencing project.</title>
        <authorList>
            <person name="Zhao G."/>
            <person name="Shen L."/>
        </authorList>
    </citation>
    <scope>NUCLEOTIDE SEQUENCE [LARGE SCALE GENOMIC DNA]</scope>
    <source>
        <strain evidence="1 2">MCCC 1K03193</strain>
    </source>
</reference>
<evidence type="ECO:0000313" key="1">
    <source>
        <dbReference type="EMBL" id="MCW1885447.1"/>
    </source>
</evidence>
<dbReference type="Proteomes" id="UP001207930">
    <property type="component" value="Unassembled WGS sequence"/>
</dbReference>
<gene>
    <name evidence="1" type="ORF">OKA04_11965</name>
</gene>
<dbReference type="EMBL" id="JAPDDS010000006">
    <property type="protein sequence ID" value="MCW1885447.1"/>
    <property type="molecule type" value="Genomic_DNA"/>
</dbReference>
<comment type="caution">
    <text evidence="1">The sequence shown here is derived from an EMBL/GenBank/DDBJ whole genome shotgun (WGS) entry which is preliminary data.</text>
</comment>
<proteinExistence type="predicted"/>
<protein>
    <submittedName>
        <fullName evidence="1">Uncharacterized protein</fullName>
    </submittedName>
</protein>
<sequence length="287" mass="32044">MSLPLLSLPAHAERERWKMIADDWHQQWEVAEREWSAALRANQPGEAPGDLALLVAAAEKIRPLVKIREAEGPPWENQQASDRYLRMDWQLAVAATAAGDHAKALEYLTQQAATPVSLFEGSRNPDSFAPDVLALHAEIMARTGKVADIQHSGYQVFGVVSPGAPPRFVFVREPFEKEISQITIEGVEDDEQKHEVSLYEATAERDVRYLGSSFVYTGRGKLTVSVADRTGPVLTLRGVTKIVEFRGELHVPHLHVSPRSEIELRMNGEKIEQPLDAIRRMDQAGEK</sequence>
<accession>A0ABT3FPE0</accession>
<keyword evidence="2" id="KW-1185">Reference proteome</keyword>